<name>A0AAW1WUY2_RUBAR</name>
<evidence type="ECO:0000256" key="1">
    <source>
        <dbReference type="ARBA" id="ARBA00022729"/>
    </source>
</evidence>
<accession>A0AAW1WUY2</accession>
<proteinExistence type="predicted"/>
<reference evidence="4 5" key="1">
    <citation type="journal article" date="2023" name="G3 (Bethesda)">
        <title>A chromosome-length genome assembly and annotation of blackberry (Rubus argutus, cv. 'Hillquist').</title>
        <authorList>
            <person name="Bruna T."/>
            <person name="Aryal R."/>
            <person name="Dudchenko O."/>
            <person name="Sargent D.J."/>
            <person name="Mead D."/>
            <person name="Buti M."/>
            <person name="Cavallini A."/>
            <person name="Hytonen T."/>
            <person name="Andres J."/>
            <person name="Pham M."/>
            <person name="Weisz D."/>
            <person name="Mascagni F."/>
            <person name="Usai G."/>
            <person name="Natali L."/>
            <person name="Bassil N."/>
            <person name="Fernandez G.E."/>
            <person name="Lomsadze A."/>
            <person name="Armour M."/>
            <person name="Olukolu B."/>
            <person name="Poorten T."/>
            <person name="Britton C."/>
            <person name="Davik J."/>
            <person name="Ashrafi H."/>
            <person name="Aiden E.L."/>
            <person name="Borodovsky M."/>
            <person name="Worthington M."/>
        </authorList>
    </citation>
    <scope>NUCLEOTIDE SEQUENCE [LARGE SCALE GENOMIC DNA]</scope>
    <source>
        <strain evidence="4">PI 553951</strain>
    </source>
</reference>
<dbReference type="InterPro" id="IPR008502">
    <property type="entry name" value="Prolamin-like"/>
</dbReference>
<dbReference type="Proteomes" id="UP001457282">
    <property type="component" value="Unassembled WGS sequence"/>
</dbReference>
<dbReference type="Pfam" id="PF05617">
    <property type="entry name" value="Prolamin_like"/>
    <property type="match status" value="1"/>
</dbReference>
<evidence type="ECO:0000259" key="3">
    <source>
        <dbReference type="Pfam" id="PF05617"/>
    </source>
</evidence>
<dbReference type="PANTHER" id="PTHR31181:SF51">
    <property type="entry name" value="EGG CELL-SECRETED PROTEIN 1.4"/>
    <property type="match status" value="1"/>
</dbReference>
<dbReference type="PANTHER" id="PTHR31181">
    <property type="entry name" value="EGG CELL-SECRETED PROTEIN 1.4"/>
    <property type="match status" value="1"/>
</dbReference>
<feature type="domain" description="Prolamin-like" evidence="3">
    <location>
        <begin position="35"/>
        <end position="100"/>
    </location>
</feature>
<comment type="caution">
    <text evidence="4">The sequence shown here is derived from an EMBL/GenBank/DDBJ whole genome shotgun (WGS) entry which is preliminary data.</text>
</comment>
<keyword evidence="1 2" id="KW-0732">Signal</keyword>
<dbReference type="EMBL" id="JBEDUW010000005">
    <property type="protein sequence ID" value="KAK9927889.1"/>
    <property type="molecule type" value="Genomic_DNA"/>
</dbReference>
<gene>
    <name evidence="4" type="ORF">M0R45_025052</name>
</gene>
<evidence type="ECO:0000256" key="2">
    <source>
        <dbReference type="SAM" id="SignalP"/>
    </source>
</evidence>
<dbReference type="GO" id="GO:2000008">
    <property type="term" value="P:regulation of protein localization to cell surface"/>
    <property type="evidence" value="ECO:0007669"/>
    <property type="project" value="TreeGrafter"/>
</dbReference>
<dbReference type="GO" id="GO:0009567">
    <property type="term" value="P:double fertilization forming a zygote and endosperm"/>
    <property type="evidence" value="ECO:0007669"/>
    <property type="project" value="TreeGrafter"/>
</dbReference>
<dbReference type="GO" id="GO:0005576">
    <property type="term" value="C:extracellular region"/>
    <property type="evidence" value="ECO:0007669"/>
    <property type="project" value="TreeGrafter"/>
</dbReference>
<dbReference type="GO" id="GO:0031982">
    <property type="term" value="C:vesicle"/>
    <property type="evidence" value="ECO:0007669"/>
    <property type="project" value="TreeGrafter"/>
</dbReference>
<organism evidence="4 5">
    <name type="scientific">Rubus argutus</name>
    <name type="common">Southern blackberry</name>
    <dbReference type="NCBI Taxonomy" id="59490"/>
    <lineage>
        <taxon>Eukaryota</taxon>
        <taxon>Viridiplantae</taxon>
        <taxon>Streptophyta</taxon>
        <taxon>Embryophyta</taxon>
        <taxon>Tracheophyta</taxon>
        <taxon>Spermatophyta</taxon>
        <taxon>Magnoliopsida</taxon>
        <taxon>eudicotyledons</taxon>
        <taxon>Gunneridae</taxon>
        <taxon>Pentapetalae</taxon>
        <taxon>rosids</taxon>
        <taxon>fabids</taxon>
        <taxon>Rosales</taxon>
        <taxon>Rosaceae</taxon>
        <taxon>Rosoideae</taxon>
        <taxon>Rosoideae incertae sedis</taxon>
        <taxon>Rubus</taxon>
    </lineage>
</organism>
<feature type="chain" id="PRO_5043519953" description="Prolamin-like domain-containing protein" evidence="2">
    <location>
        <begin position="28"/>
        <end position="114"/>
    </location>
</feature>
<dbReference type="GO" id="GO:0080155">
    <property type="term" value="P:regulation of double fertilization forming a zygote and endosperm"/>
    <property type="evidence" value="ECO:0007669"/>
    <property type="project" value="TreeGrafter"/>
</dbReference>
<sequence length="114" mass="12424">MGSINQNLVLLALALAALAVAPAISHARLSLAPEDCWNNIDKVDGCQKEIFSSYGKTEGDIHIFSSCCKAILDTPRRCRLWILGGRRFDPEFAAGVLQFCGATRAVPSPMYNVR</sequence>
<dbReference type="AlphaFoldDB" id="A0AAW1WUY2"/>
<feature type="signal peptide" evidence="2">
    <location>
        <begin position="1"/>
        <end position="27"/>
    </location>
</feature>
<evidence type="ECO:0000313" key="5">
    <source>
        <dbReference type="Proteomes" id="UP001457282"/>
    </source>
</evidence>
<evidence type="ECO:0000313" key="4">
    <source>
        <dbReference type="EMBL" id="KAK9927889.1"/>
    </source>
</evidence>
<keyword evidence="5" id="KW-1185">Reference proteome</keyword>
<protein>
    <recommendedName>
        <fullName evidence="3">Prolamin-like domain-containing protein</fullName>
    </recommendedName>
</protein>